<feature type="transmembrane region" description="Helical" evidence="7">
    <location>
        <begin position="180"/>
        <end position="200"/>
    </location>
</feature>
<keyword evidence="4 7" id="KW-1133">Transmembrane helix</keyword>
<dbReference type="PANTHER" id="PTHR19139:SF199">
    <property type="entry name" value="MIP17260P"/>
    <property type="match status" value="1"/>
</dbReference>
<accession>A0A183AX90</accession>
<dbReference type="WBParaSite" id="ECPE_0001161001-mRNA-1">
    <property type="protein sequence ID" value="ECPE_0001161001-mRNA-1"/>
    <property type="gene ID" value="ECPE_0001161001"/>
</dbReference>
<feature type="transmembrane region" description="Helical" evidence="7">
    <location>
        <begin position="225"/>
        <end position="247"/>
    </location>
</feature>
<evidence type="ECO:0000313" key="8">
    <source>
        <dbReference type="EMBL" id="VDP88686.1"/>
    </source>
</evidence>
<reference evidence="8 9" key="2">
    <citation type="submission" date="2018-11" db="EMBL/GenBank/DDBJ databases">
        <authorList>
            <consortium name="Pathogen Informatics"/>
        </authorList>
    </citation>
    <scope>NUCLEOTIDE SEQUENCE [LARGE SCALE GENOMIC DNA]</scope>
    <source>
        <strain evidence="8 9">Egypt</strain>
    </source>
</reference>
<proteinExistence type="inferred from homology"/>
<dbReference type="InterPro" id="IPR034294">
    <property type="entry name" value="Aquaporin_transptr"/>
</dbReference>
<feature type="transmembrane region" description="Helical" evidence="7">
    <location>
        <begin position="147"/>
        <end position="168"/>
    </location>
</feature>
<dbReference type="InterPro" id="IPR023271">
    <property type="entry name" value="Aquaporin-like"/>
</dbReference>
<keyword evidence="5 7" id="KW-0472">Membrane</keyword>
<comment type="similarity">
    <text evidence="2 6">Belongs to the MIP/aquaporin (TC 1.A.8) family.</text>
</comment>
<protein>
    <submittedName>
        <fullName evidence="10">AQP-1</fullName>
    </submittedName>
</protein>
<dbReference type="AlphaFoldDB" id="A0A183AX90"/>
<dbReference type="Gene3D" id="1.20.1080.10">
    <property type="entry name" value="Glycerol uptake facilitator protein"/>
    <property type="match status" value="1"/>
</dbReference>
<dbReference type="PANTHER" id="PTHR19139">
    <property type="entry name" value="AQUAPORIN TRANSPORTER"/>
    <property type="match status" value="1"/>
</dbReference>
<dbReference type="Proteomes" id="UP000272942">
    <property type="component" value="Unassembled WGS sequence"/>
</dbReference>
<dbReference type="OrthoDB" id="3222at2759"/>
<evidence type="ECO:0000256" key="5">
    <source>
        <dbReference type="ARBA" id="ARBA00023136"/>
    </source>
</evidence>
<dbReference type="Pfam" id="PF00230">
    <property type="entry name" value="MIP"/>
    <property type="match status" value="1"/>
</dbReference>
<evidence type="ECO:0000256" key="4">
    <source>
        <dbReference type="ARBA" id="ARBA00022989"/>
    </source>
</evidence>
<dbReference type="InterPro" id="IPR000425">
    <property type="entry name" value="MIP"/>
</dbReference>
<organism evidence="10">
    <name type="scientific">Echinostoma caproni</name>
    <dbReference type="NCBI Taxonomy" id="27848"/>
    <lineage>
        <taxon>Eukaryota</taxon>
        <taxon>Metazoa</taxon>
        <taxon>Spiralia</taxon>
        <taxon>Lophotrochozoa</taxon>
        <taxon>Platyhelminthes</taxon>
        <taxon>Trematoda</taxon>
        <taxon>Digenea</taxon>
        <taxon>Plagiorchiida</taxon>
        <taxon>Echinostomata</taxon>
        <taxon>Echinostomatoidea</taxon>
        <taxon>Echinostomatidae</taxon>
        <taxon>Echinostoma</taxon>
    </lineage>
</organism>
<dbReference type="SUPFAM" id="SSF81338">
    <property type="entry name" value="Aquaporin-like"/>
    <property type="match status" value="1"/>
</dbReference>
<dbReference type="GO" id="GO:0015250">
    <property type="term" value="F:water channel activity"/>
    <property type="evidence" value="ECO:0007669"/>
    <property type="project" value="TreeGrafter"/>
</dbReference>
<dbReference type="EMBL" id="UZAN01051104">
    <property type="protein sequence ID" value="VDP88686.1"/>
    <property type="molecule type" value="Genomic_DNA"/>
</dbReference>
<feature type="transmembrane region" description="Helical" evidence="7">
    <location>
        <begin position="101"/>
        <end position="127"/>
    </location>
</feature>
<evidence type="ECO:0000256" key="1">
    <source>
        <dbReference type="ARBA" id="ARBA00004141"/>
    </source>
</evidence>
<sequence>MARDHDVDPSYKATMATLPRRDWYHAKFMCRIFASEALGLGMICFLVTVHGGKNELQSDVSGPVTASAAFAVAVWIIGPVSGPQVTPILSIALMMTRRINFVYCILGIAGQICGAVLGIALGSRLVPGLSERYHLSLHNPGVNVTDGQAFGLECICSFLLIICCMSTIDEFRNPHWAQGHVTVFSLVVFLLILMLASVLAKTTGCGMNPSASLGGAIYNNEFTKIWIYIVAPICGSIIAVLLWEMVISDGASIERTKHWFTDPNFDRHKDYKRLKLEARRQHYVEEAMLRIVLHCWYSISLNMKRCGFCVEVTTYSEFSPV</sequence>
<evidence type="ECO:0000256" key="7">
    <source>
        <dbReference type="SAM" id="Phobius"/>
    </source>
</evidence>
<gene>
    <name evidence="8" type="ORF">ECPE_LOCUS11575</name>
</gene>
<evidence type="ECO:0000313" key="9">
    <source>
        <dbReference type="Proteomes" id="UP000272942"/>
    </source>
</evidence>
<evidence type="ECO:0000313" key="10">
    <source>
        <dbReference type="WBParaSite" id="ECPE_0001161001-mRNA-1"/>
    </source>
</evidence>
<evidence type="ECO:0000256" key="3">
    <source>
        <dbReference type="ARBA" id="ARBA00022692"/>
    </source>
</evidence>
<dbReference type="GO" id="GO:0005886">
    <property type="term" value="C:plasma membrane"/>
    <property type="evidence" value="ECO:0007669"/>
    <property type="project" value="TreeGrafter"/>
</dbReference>
<keyword evidence="3 6" id="KW-0812">Transmembrane</keyword>
<keyword evidence="6" id="KW-0813">Transport</keyword>
<keyword evidence="9" id="KW-1185">Reference proteome</keyword>
<dbReference type="PRINTS" id="PR00783">
    <property type="entry name" value="MINTRINSICP"/>
</dbReference>
<comment type="subcellular location">
    <subcellularLocation>
        <location evidence="1">Membrane</location>
        <topology evidence="1">Multi-pass membrane protein</topology>
    </subcellularLocation>
</comment>
<reference evidence="10" key="1">
    <citation type="submission" date="2016-06" db="UniProtKB">
        <authorList>
            <consortium name="WormBaseParasite"/>
        </authorList>
    </citation>
    <scope>IDENTIFICATION</scope>
</reference>
<evidence type="ECO:0000256" key="6">
    <source>
        <dbReference type="RuleBase" id="RU000477"/>
    </source>
</evidence>
<name>A0A183AX90_9TREM</name>
<evidence type="ECO:0000256" key="2">
    <source>
        <dbReference type="ARBA" id="ARBA00006175"/>
    </source>
</evidence>
<feature type="transmembrane region" description="Helical" evidence="7">
    <location>
        <begin position="28"/>
        <end position="48"/>
    </location>
</feature>